<sequence>MELEVGLQNKSDEKKLRELGVFSLQERRLRGDLLTFYNFLKGDRRQSTQRVETDKTAWSQLAKKCRRSLEMCNWERETFQQEEQQLNLGWYCQKSPCVITTLPRLGQVSSSGEQRPPEYAELKGTHKDHQIHISPAWTHPKTLTMHLRVSSKHFSNSVRLGAMTTALRSRYQWPTTLWEKNLFPNLKPKPHLTQLQALKAKLKINNIHCSSLIF</sequence>
<accession>A0ABQ9CZ54</accession>
<organism evidence="1 2">
    <name type="scientific">Willisornis vidua</name>
    <name type="common">Xingu scale-backed antbird</name>
    <dbReference type="NCBI Taxonomy" id="1566151"/>
    <lineage>
        <taxon>Eukaryota</taxon>
        <taxon>Metazoa</taxon>
        <taxon>Chordata</taxon>
        <taxon>Craniata</taxon>
        <taxon>Vertebrata</taxon>
        <taxon>Euteleostomi</taxon>
        <taxon>Archelosauria</taxon>
        <taxon>Archosauria</taxon>
        <taxon>Dinosauria</taxon>
        <taxon>Saurischia</taxon>
        <taxon>Theropoda</taxon>
        <taxon>Coelurosauria</taxon>
        <taxon>Aves</taxon>
        <taxon>Neognathae</taxon>
        <taxon>Neoaves</taxon>
        <taxon>Telluraves</taxon>
        <taxon>Australaves</taxon>
        <taxon>Passeriformes</taxon>
        <taxon>Thamnophilidae</taxon>
        <taxon>Willisornis</taxon>
    </lineage>
</organism>
<name>A0ABQ9CZ54_9PASS</name>
<gene>
    <name evidence="1" type="ORF">WISP_98862</name>
</gene>
<reference evidence="1" key="1">
    <citation type="submission" date="2019-10" db="EMBL/GenBank/DDBJ databases">
        <authorList>
            <person name="Soares A.E.R."/>
            <person name="Aleixo A."/>
            <person name="Schneider P."/>
            <person name="Miyaki C.Y."/>
            <person name="Schneider M.P."/>
            <person name="Mello C."/>
            <person name="Vasconcelos A.T.R."/>
        </authorList>
    </citation>
    <scope>NUCLEOTIDE SEQUENCE</scope>
    <source>
        <tissue evidence="1">Muscle</tissue>
    </source>
</reference>
<comment type="caution">
    <text evidence="1">The sequence shown here is derived from an EMBL/GenBank/DDBJ whole genome shotgun (WGS) entry which is preliminary data.</text>
</comment>
<dbReference type="EMBL" id="WHWB01034258">
    <property type="protein sequence ID" value="KAJ7412161.1"/>
    <property type="molecule type" value="Genomic_DNA"/>
</dbReference>
<proteinExistence type="predicted"/>
<protein>
    <submittedName>
        <fullName evidence="1">Uncharacterized protein</fullName>
    </submittedName>
</protein>
<evidence type="ECO:0000313" key="1">
    <source>
        <dbReference type="EMBL" id="KAJ7412161.1"/>
    </source>
</evidence>
<evidence type="ECO:0000313" key="2">
    <source>
        <dbReference type="Proteomes" id="UP001145742"/>
    </source>
</evidence>
<dbReference type="Proteomes" id="UP001145742">
    <property type="component" value="Unassembled WGS sequence"/>
</dbReference>
<keyword evidence="2" id="KW-1185">Reference proteome</keyword>